<feature type="region of interest" description="Disordered" evidence="1">
    <location>
        <begin position="53"/>
        <end position="150"/>
    </location>
</feature>
<dbReference type="Proteomes" id="UP000630097">
    <property type="component" value="Unassembled WGS sequence"/>
</dbReference>
<protein>
    <submittedName>
        <fullName evidence="2">Uncharacterized protein</fullName>
    </submittedName>
</protein>
<evidence type="ECO:0000313" key="3">
    <source>
        <dbReference type="Proteomes" id="UP000630097"/>
    </source>
</evidence>
<proteinExistence type="predicted"/>
<feature type="compositionally biased region" description="Pro residues" evidence="1">
    <location>
        <begin position="62"/>
        <end position="75"/>
    </location>
</feature>
<evidence type="ECO:0000313" key="2">
    <source>
        <dbReference type="EMBL" id="GIG81231.1"/>
    </source>
</evidence>
<evidence type="ECO:0000256" key="1">
    <source>
        <dbReference type="SAM" id="MobiDB-lite"/>
    </source>
</evidence>
<name>A0A8J3PUI4_9ACTN</name>
<reference evidence="2 3" key="1">
    <citation type="submission" date="2021-01" db="EMBL/GenBank/DDBJ databases">
        <title>Whole genome shotgun sequence of Planotetraspora kaengkrachanensis NBRC 104272.</title>
        <authorList>
            <person name="Komaki H."/>
            <person name="Tamura T."/>
        </authorList>
    </citation>
    <scope>NUCLEOTIDE SEQUENCE [LARGE SCALE GENOMIC DNA]</scope>
    <source>
        <strain evidence="2 3">NBRC 104272</strain>
    </source>
</reference>
<accession>A0A8J3PUI4</accession>
<dbReference type="AlphaFoldDB" id="A0A8J3PUI4"/>
<gene>
    <name evidence="2" type="ORF">Pka01_43580</name>
</gene>
<feature type="compositionally biased region" description="Polar residues" evidence="1">
    <location>
        <begin position="139"/>
        <end position="150"/>
    </location>
</feature>
<sequence>MGRTTWTVRTAWTAWTVRAGWIAWTAWTGVGGTVIGSTGADGREPIGVGGILRTGDAGGVPHSPPGRTPPAPLEPVPYAGRVPRHVGPDAPGRAADGRRARRRAAGRLRRSSGHDLLGGTASRRSAGSEMAGARFTPDKTGSMTLSMNAC</sequence>
<dbReference type="EMBL" id="BONV01000018">
    <property type="protein sequence ID" value="GIG81231.1"/>
    <property type="molecule type" value="Genomic_DNA"/>
</dbReference>
<feature type="compositionally biased region" description="Basic residues" evidence="1">
    <location>
        <begin position="99"/>
        <end position="111"/>
    </location>
</feature>
<keyword evidence="3" id="KW-1185">Reference proteome</keyword>
<organism evidence="2 3">
    <name type="scientific">Planotetraspora kaengkrachanensis</name>
    <dbReference type="NCBI Taxonomy" id="575193"/>
    <lineage>
        <taxon>Bacteria</taxon>
        <taxon>Bacillati</taxon>
        <taxon>Actinomycetota</taxon>
        <taxon>Actinomycetes</taxon>
        <taxon>Streptosporangiales</taxon>
        <taxon>Streptosporangiaceae</taxon>
        <taxon>Planotetraspora</taxon>
    </lineage>
</organism>
<comment type="caution">
    <text evidence="2">The sequence shown here is derived from an EMBL/GenBank/DDBJ whole genome shotgun (WGS) entry which is preliminary data.</text>
</comment>